<evidence type="ECO:0000313" key="2">
    <source>
        <dbReference type="EMBL" id="AYF78128.1"/>
    </source>
</evidence>
<evidence type="ECO:0000313" key="3">
    <source>
        <dbReference type="Proteomes" id="UP000267164"/>
    </source>
</evidence>
<dbReference type="AlphaFoldDB" id="A0A386ZL34"/>
<sequence length="63" mass="7212">MTTRTLTRAEYDAKARKGHAGPMEREDAAANVWRQLYPDWDGKRWAIGADANGTYFDPINIRD</sequence>
<dbReference type="RefSeq" id="WP_120743211.1">
    <property type="nucleotide sequence ID" value="NZ_CP032568.1"/>
</dbReference>
<evidence type="ECO:0000256" key="1">
    <source>
        <dbReference type="SAM" id="MobiDB-lite"/>
    </source>
</evidence>
<accession>A0A386ZL34</accession>
<dbReference type="Proteomes" id="UP000267164">
    <property type="component" value="Chromosome"/>
</dbReference>
<proteinExistence type="predicted"/>
<dbReference type="EMBL" id="CP032568">
    <property type="protein sequence ID" value="AYF78128.1"/>
    <property type="molecule type" value="Genomic_DNA"/>
</dbReference>
<organism evidence="2 3">
    <name type="scientific">Nocardia yunnanensis</name>
    <dbReference type="NCBI Taxonomy" id="2382165"/>
    <lineage>
        <taxon>Bacteria</taxon>
        <taxon>Bacillati</taxon>
        <taxon>Actinomycetota</taxon>
        <taxon>Actinomycetes</taxon>
        <taxon>Mycobacteriales</taxon>
        <taxon>Nocardiaceae</taxon>
        <taxon>Nocardia</taxon>
    </lineage>
</organism>
<feature type="region of interest" description="Disordered" evidence="1">
    <location>
        <begin position="1"/>
        <end position="25"/>
    </location>
</feature>
<keyword evidence="3" id="KW-1185">Reference proteome</keyword>
<dbReference type="OrthoDB" id="4562642at2"/>
<dbReference type="KEGG" id="nyu:D7D52_34725"/>
<gene>
    <name evidence="2" type="ORF">D7D52_34725</name>
</gene>
<protein>
    <submittedName>
        <fullName evidence="2">Uncharacterized protein</fullName>
    </submittedName>
</protein>
<name>A0A386ZL34_9NOCA</name>
<reference evidence="2 3" key="1">
    <citation type="submission" date="2018-09" db="EMBL/GenBank/DDBJ databases">
        <title>Nocardia yunnanensis sp. nov., an actinomycete isolated from a soil sample.</title>
        <authorList>
            <person name="Zhang J."/>
        </authorList>
    </citation>
    <scope>NUCLEOTIDE SEQUENCE [LARGE SCALE GENOMIC DNA]</scope>
    <source>
        <strain evidence="2 3">CFHS0054</strain>
    </source>
</reference>